<feature type="transmembrane region" description="Helical" evidence="1">
    <location>
        <begin position="21"/>
        <end position="43"/>
    </location>
</feature>
<evidence type="ECO:0000256" key="1">
    <source>
        <dbReference type="SAM" id="Phobius"/>
    </source>
</evidence>
<reference evidence="2" key="2">
    <citation type="submission" date="2020-09" db="EMBL/GenBank/DDBJ databases">
        <authorList>
            <person name="Sun Q."/>
            <person name="Ohkuma M."/>
        </authorList>
    </citation>
    <scope>NUCLEOTIDE SEQUENCE</scope>
    <source>
        <strain evidence="2">JCM 3276</strain>
    </source>
</reference>
<name>A0A918LAT5_9PSEU</name>
<feature type="transmembrane region" description="Helical" evidence="1">
    <location>
        <begin position="116"/>
        <end position="140"/>
    </location>
</feature>
<proteinExistence type="predicted"/>
<organism evidence="2 3">
    <name type="scientific">Actinokineospora fastidiosa</name>
    <dbReference type="NCBI Taxonomy" id="1816"/>
    <lineage>
        <taxon>Bacteria</taxon>
        <taxon>Bacillati</taxon>
        <taxon>Actinomycetota</taxon>
        <taxon>Actinomycetes</taxon>
        <taxon>Pseudonocardiales</taxon>
        <taxon>Pseudonocardiaceae</taxon>
        <taxon>Actinokineospora</taxon>
    </lineage>
</organism>
<dbReference type="Proteomes" id="UP000660680">
    <property type="component" value="Unassembled WGS sequence"/>
</dbReference>
<feature type="transmembrane region" description="Helical" evidence="1">
    <location>
        <begin position="63"/>
        <end position="87"/>
    </location>
</feature>
<comment type="caution">
    <text evidence="2">The sequence shown here is derived from an EMBL/GenBank/DDBJ whole genome shotgun (WGS) entry which is preliminary data.</text>
</comment>
<reference evidence="2" key="1">
    <citation type="journal article" date="2014" name="Int. J. Syst. Evol. Microbiol.">
        <title>Complete genome sequence of Corynebacterium casei LMG S-19264T (=DSM 44701T), isolated from a smear-ripened cheese.</title>
        <authorList>
            <consortium name="US DOE Joint Genome Institute (JGI-PGF)"/>
            <person name="Walter F."/>
            <person name="Albersmeier A."/>
            <person name="Kalinowski J."/>
            <person name="Ruckert C."/>
        </authorList>
    </citation>
    <scope>NUCLEOTIDE SEQUENCE</scope>
    <source>
        <strain evidence="2">JCM 3276</strain>
    </source>
</reference>
<sequence length="300" mass="31708">MGRLISAELRKILTTKLWWALMIPAFALALGWAWIFSGLTTAVVDEALRDDIIQDLDIRVDEISWSAIALTRGFNIASIFPMIFGALGVASELSRKTITTTFLTAPSRQAVLGAKAAVYALWGLLFGLVIAVGVSLGTLLGAEGGLLPDGQAWFLIILAGLIMCVLWTLVGLGVGALLGSPTAALVVLLVYTLVFGFIELLLMGVLEVEHLAGVFPNGAANGLTSSTASALLIDQIQTVVLDRTGTSLSDDRQDVFEEVIRAVAGGAGSFSLWVSGLIFLGWTALFIGTGMARNAKRDIT</sequence>
<feature type="transmembrane region" description="Helical" evidence="1">
    <location>
        <begin position="185"/>
        <end position="206"/>
    </location>
</feature>
<keyword evidence="1" id="KW-0812">Transmembrane</keyword>
<dbReference type="AlphaFoldDB" id="A0A918LAT5"/>
<feature type="transmembrane region" description="Helical" evidence="1">
    <location>
        <begin position="270"/>
        <end position="292"/>
    </location>
</feature>
<keyword evidence="1" id="KW-1133">Transmembrane helix</keyword>
<keyword evidence="1" id="KW-0472">Membrane</keyword>
<protein>
    <submittedName>
        <fullName evidence="2">ABC transporter permease</fullName>
    </submittedName>
</protein>
<feature type="transmembrane region" description="Helical" evidence="1">
    <location>
        <begin position="152"/>
        <end position="178"/>
    </location>
</feature>
<gene>
    <name evidence="2" type="ORF">GCM10010171_19380</name>
</gene>
<evidence type="ECO:0000313" key="3">
    <source>
        <dbReference type="Proteomes" id="UP000660680"/>
    </source>
</evidence>
<dbReference type="EMBL" id="BMRB01000001">
    <property type="protein sequence ID" value="GGS26090.1"/>
    <property type="molecule type" value="Genomic_DNA"/>
</dbReference>
<keyword evidence="3" id="KW-1185">Reference proteome</keyword>
<accession>A0A918LAT5</accession>
<evidence type="ECO:0000313" key="2">
    <source>
        <dbReference type="EMBL" id="GGS26090.1"/>
    </source>
</evidence>
<dbReference type="RefSeq" id="WP_189209867.1">
    <property type="nucleotide sequence ID" value="NZ_BMRB01000001.1"/>
</dbReference>